<dbReference type="PANTHER" id="PTHR21392:SF0">
    <property type="entry name" value="TRNA-URIDINE AMINOCARBOXYPROPYLTRANSFERASE 2"/>
    <property type="match status" value="1"/>
</dbReference>
<feature type="compositionally biased region" description="Basic and acidic residues" evidence="7">
    <location>
        <begin position="1"/>
        <end position="11"/>
    </location>
</feature>
<proteinExistence type="inferred from homology"/>
<evidence type="ECO:0000256" key="5">
    <source>
        <dbReference type="ARBA" id="ARBA00034489"/>
    </source>
</evidence>
<dbReference type="EMBL" id="PJQY01002765">
    <property type="protein sequence ID" value="PQM42803.1"/>
    <property type="molecule type" value="Genomic_DNA"/>
</dbReference>
<gene>
    <name evidence="9" type="ORF">Pyn_01691</name>
</gene>
<feature type="region of interest" description="Disordered" evidence="7">
    <location>
        <begin position="1"/>
        <end position="20"/>
    </location>
</feature>
<evidence type="ECO:0000256" key="1">
    <source>
        <dbReference type="ARBA" id="ARBA00012386"/>
    </source>
</evidence>
<dbReference type="GO" id="GO:0008033">
    <property type="term" value="P:tRNA processing"/>
    <property type="evidence" value="ECO:0007669"/>
    <property type="project" value="UniProtKB-KW"/>
</dbReference>
<dbReference type="GO" id="GO:0016432">
    <property type="term" value="F:tRNA-uridine aminocarboxypropyltransferase activity"/>
    <property type="evidence" value="ECO:0007669"/>
    <property type="project" value="UniProtKB-EC"/>
</dbReference>
<evidence type="ECO:0000313" key="9">
    <source>
        <dbReference type="EMBL" id="PQM42803.1"/>
    </source>
</evidence>
<protein>
    <recommendedName>
        <fullName evidence="1">tRNA-uridine aminocarboxypropyltransferase</fullName>
        <ecNumber evidence="1">2.5.1.25</ecNumber>
    </recommendedName>
</protein>
<name>A0A314UZL5_PRUYE</name>
<reference evidence="9 10" key="1">
    <citation type="submission" date="2018-02" db="EMBL/GenBank/DDBJ databases">
        <title>Draft genome of wild Prunus yedoensis var. nudiflora.</title>
        <authorList>
            <person name="Baek S."/>
            <person name="Kim J.-H."/>
            <person name="Choi K."/>
            <person name="Kim G.-B."/>
            <person name="Cho A."/>
            <person name="Jang H."/>
            <person name="Shin C.-H."/>
            <person name="Yu H.-J."/>
            <person name="Mun J.-H."/>
        </authorList>
    </citation>
    <scope>NUCLEOTIDE SEQUENCE [LARGE SCALE GENOMIC DNA]</scope>
    <source>
        <strain evidence="10">cv. Jeju island</strain>
        <tissue evidence="9">Leaf</tissue>
    </source>
</reference>
<feature type="compositionally biased region" description="Basic and acidic residues" evidence="7">
    <location>
        <begin position="219"/>
        <end position="242"/>
    </location>
</feature>
<evidence type="ECO:0000256" key="7">
    <source>
        <dbReference type="SAM" id="MobiDB-lite"/>
    </source>
</evidence>
<dbReference type="InterPro" id="IPR005636">
    <property type="entry name" value="DTW"/>
</dbReference>
<evidence type="ECO:0000313" key="10">
    <source>
        <dbReference type="Proteomes" id="UP000250321"/>
    </source>
</evidence>
<comment type="catalytic activity">
    <reaction evidence="6">
        <text>a uridine in tRNA + S-adenosyl-L-methionine = a 3-[(3S)-3-amino-3-carboxypropyl]uridine in tRNA + S-methyl-5'-thioadenosine + H(+)</text>
        <dbReference type="Rhea" id="RHEA:62432"/>
        <dbReference type="Rhea" id="RHEA-COMP:13339"/>
        <dbReference type="Rhea" id="RHEA-COMP:16092"/>
        <dbReference type="ChEBI" id="CHEBI:15378"/>
        <dbReference type="ChEBI" id="CHEBI:17509"/>
        <dbReference type="ChEBI" id="CHEBI:59789"/>
        <dbReference type="ChEBI" id="CHEBI:65315"/>
        <dbReference type="ChEBI" id="CHEBI:82930"/>
        <dbReference type="EC" id="2.5.1.25"/>
    </reaction>
</comment>
<feature type="region of interest" description="Disordered" evidence="7">
    <location>
        <begin position="206"/>
        <end position="242"/>
    </location>
</feature>
<keyword evidence="2" id="KW-0808">Transferase</keyword>
<dbReference type="Proteomes" id="UP000250321">
    <property type="component" value="Unassembled WGS sequence"/>
</dbReference>
<keyword evidence="3" id="KW-0949">S-adenosyl-L-methionine</keyword>
<evidence type="ECO:0000256" key="6">
    <source>
        <dbReference type="ARBA" id="ARBA00048718"/>
    </source>
</evidence>
<comment type="caution">
    <text evidence="9">The sequence shown here is derived from an EMBL/GenBank/DDBJ whole genome shotgun (WGS) entry which is preliminary data.</text>
</comment>
<keyword evidence="4" id="KW-0819">tRNA processing</keyword>
<dbReference type="AlphaFoldDB" id="A0A314UZL5"/>
<evidence type="ECO:0000256" key="2">
    <source>
        <dbReference type="ARBA" id="ARBA00022679"/>
    </source>
</evidence>
<sequence length="242" mass="26581">MEPEEHIHISDDAAADPPPRGPRLICSNCTRPGPVCLCHSLPAQPIKTQTQIIILHHPHEANHKLSTTPILTKCLSNSTAIVARKLKPGLSPLLDQSPPAIYLFPQPKPHPPSAIRPPQLTRLQTLPSGAHRLRCHVEACQGDGQSQRGVFVDVCEQEPFGGCVSTMEAVARALGVIEPNGVEIEARLIRVLRDMVASQARYLKTPAKPRPKLLKKGKEKQQLKDESESVRESDRISGHEQL</sequence>
<dbReference type="STRING" id="2094558.A0A314UZL5"/>
<comment type="similarity">
    <text evidence="5">Belongs to the TDD superfamily. DTWD2 family.</text>
</comment>
<evidence type="ECO:0000256" key="4">
    <source>
        <dbReference type="ARBA" id="ARBA00022694"/>
    </source>
</evidence>
<dbReference type="InterPro" id="IPR039262">
    <property type="entry name" value="DTWD2/TAPT"/>
</dbReference>
<evidence type="ECO:0000256" key="3">
    <source>
        <dbReference type="ARBA" id="ARBA00022691"/>
    </source>
</evidence>
<feature type="domain" description="DTW" evidence="8">
    <location>
        <begin position="22"/>
        <end position="204"/>
    </location>
</feature>
<accession>A0A314UZL5</accession>
<keyword evidence="10" id="KW-1185">Reference proteome</keyword>
<dbReference type="Pfam" id="PF03942">
    <property type="entry name" value="DTW"/>
    <property type="match status" value="1"/>
</dbReference>
<dbReference type="PANTHER" id="PTHR21392">
    <property type="entry name" value="TRNA-URIDINE AMINOCARBOXYPROPYLTRANSFERASE 2"/>
    <property type="match status" value="1"/>
</dbReference>
<dbReference type="EC" id="2.5.1.25" evidence="1"/>
<dbReference type="SMART" id="SM01144">
    <property type="entry name" value="DTW"/>
    <property type="match status" value="1"/>
</dbReference>
<feature type="compositionally biased region" description="Basic residues" evidence="7">
    <location>
        <begin position="207"/>
        <end position="218"/>
    </location>
</feature>
<organism evidence="9 10">
    <name type="scientific">Prunus yedoensis var. nudiflora</name>
    <dbReference type="NCBI Taxonomy" id="2094558"/>
    <lineage>
        <taxon>Eukaryota</taxon>
        <taxon>Viridiplantae</taxon>
        <taxon>Streptophyta</taxon>
        <taxon>Embryophyta</taxon>
        <taxon>Tracheophyta</taxon>
        <taxon>Spermatophyta</taxon>
        <taxon>Magnoliopsida</taxon>
        <taxon>eudicotyledons</taxon>
        <taxon>Gunneridae</taxon>
        <taxon>Pentapetalae</taxon>
        <taxon>rosids</taxon>
        <taxon>fabids</taxon>
        <taxon>Rosales</taxon>
        <taxon>Rosaceae</taxon>
        <taxon>Amygdaloideae</taxon>
        <taxon>Amygdaleae</taxon>
        <taxon>Prunus</taxon>
    </lineage>
</organism>
<evidence type="ECO:0000259" key="8">
    <source>
        <dbReference type="SMART" id="SM01144"/>
    </source>
</evidence>
<dbReference type="OrthoDB" id="408541at2759"/>